<evidence type="ECO:0000256" key="6">
    <source>
        <dbReference type="ARBA" id="ARBA00022840"/>
    </source>
</evidence>
<evidence type="ECO:0000256" key="8">
    <source>
        <dbReference type="SAM" id="Phobius"/>
    </source>
</evidence>
<dbReference type="RefSeq" id="WP_131734997.1">
    <property type="nucleotide sequence ID" value="NZ_CAACYD010000007.1"/>
</dbReference>
<dbReference type="EMBL" id="CAACYD010000007">
    <property type="protein sequence ID" value="VFA89926.1"/>
    <property type="molecule type" value="Genomic_DNA"/>
</dbReference>
<dbReference type="Gene3D" id="3.30.200.20">
    <property type="entry name" value="Phosphorylase Kinase, domain 1"/>
    <property type="match status" value="1"/>
</dbReference>
<organism evidence="10 11">
    <name type="scientific">Gordonia paraffinivorans</name>
    <dbReference type="NCBI Taxonomy" id="175628"/>
    <lineage>
        <taxon>Bacteria</taxon>
        <taxon>Bacillati</taxon>
        <taxon>Actinomycetota</taxon>
        <taxon>Actinomycetes</taxon>
        <taxon>Mycobacteriales</taxon>
        <taxon>Gordoniaceae</taxon>
        <taxon>Gordonia</taxon>
    </lineage>
</organism>
<keyword evidence="6" id="KW-0067">ATP-binding</keyword>
<feature type="region of interest" description="Disordered" evidence="7">
    <location>
        <begin position="281"/>
        <end position="397"/>
    </location>
</feature>
<feature type="region of interest" description="Disordered" evidence="7">
    <location>
        <begin position="436"/>
        <end position="478"/>
    </location>
</feature>
<dbReference type="Pfam" id="PF00069">
    <property type="entry name" value="Pkinase"/>
    <property type="match status" value="1"/>
</dbReference>
<dbReference type="PROSITE" id="PS50011">
    <property type="entry name" value="PROTEIN_KINASE_DOM"/>
    <property type="match status" value="1"/>
</dbReference>
<evidence type="ECO:0000256" key="1">
    <source>
        <dbReference type="ARBA" id="ARBA00012513"/>
    </source>
</evidence>
<dbReference type="CDD" id="cd14014">
    <property type="entry name" value="STKc_PknB_like"/>
    <property type="match status" value="1"/>
</dbReference>
<evidence type="ECO:0000313" key="11">
    <source>
        <dbReference type="Proteomes" id="UP000360750"/>
    </source>
</evidence>
<evidence type="ECO:0000313" key="10">
    <source>
        <dbReference type="EMBL" id="VFA89926.1"/>
    </source>
</evidence>
<evidence type="ECO:0000259" key="9">
    <source>
        <dbReference type="PROSITE" id="PS50011"/>
    </source>
</evidence>
<feature type="compositionally biased region" description="Low complexity" evidence="7">
    <location>
        <begin position="444"/>
        <end position="463"/>
    </location>
</feature>
<keyword evidence="8" id="KW-0812">Transmembrane</keyword>
<protein>
    <recommendedName>
        <fullName evidence="1">non-specific serine/threonine protein kinase</fullName>
        <ecNumber evidence="1">2.7.11.1</ecNumber>
    </recommendedName>
</protein>
<evidence type="ECO:0000256" key="5">
    <source>
        <dbReference type="ARBA" id="ARBA00022777"/>
    </source>
</evidence>
<keyword evidence="4" id="KW-0547">Nucleotide-binding</keyword>
<dbReference type="SUPFAM" id="SSF56112">
    <property type="entry name" value="Protein kinase-like (PK-like)"/>
    <property type="match status" value="1"/>
</dbReference>
<keyword evidence="2" id="KW-0723">Serine/threonine-protein kinase</keyword>
<dbReference type="InterPro" id="IPR008271">
    <property type="entry name" value="Ser/Thr_kinase_AS"/>
</dbReference>
<feature type="compositionally biased region" description="Polar residues" evidence="7">
    <location>
        <begin position="291"/>
        <end position="302"/>
    </location>
</feature>
<keyword evidence="5 10" id="KW-0418">Kinase</keyword>
<dbReference type="EC" id="2.7.11.1" evidence="1"/>
<name>A0ABD7V727_9ACTN</name>
<dbReference type="GeneID" id="60751476"/>
<dbReference type="FunFam" id="1.10.510.10:FF:000021">
    <property type="entry name" value="Serine/threonine protein kinase"/>
    <property type="match status" value="1"/>
</dbReference>
<dbReference type="GO" id="GO:0004674">
    <property type="term" value="F:protein serine/threonine kinase activity"/>
    <property type="evidence" value="ECO:0007669"/>
    <property type="project" value="UniProtKB-KW"/>
</dbReference>
<keyword evidence="8" id="KW-1133">Transmembrane helix</keyword>
<dbReference type="InterPro" id="IPR011009">
    <property type="entry name" value="Kinase-like_dom_sf"/>
</dbReference>
<feature type="transmembrane region" description="Helical" evidence="8">
    <location>
        <begin position="406"/>
        <end position="432"/>
    </location>
</feature>
<dbReference type="PROSITE" id="PS00108">
    <property type="entry name" value="PROTEIN_KINASE_ST"/>
    <property type="match status" value="1"/>
</dbReference>
<feature type="domain" description="Protein kinase" evidence="9">
    <location>
        <begin position="12"/>
        <end position="278"/>
    </location>
</feature>
<accession>A0ABD7V727</accession>
<sequence>MPRNPGEHFAGYTIIRLIGRGGMGEIYLARHPHLPRDEALKVLPANLSCDPMYRQRFVKEAEHASSVVHPSIVTVFNSGEYDGHLWIAMEYIDGIDALKLLRQNPHGLDAGTVIAIVRAIGAALDRAHATGLLHRDVKPANILLQGVGEPEPRVLLADFGIAKSQQDAGHLTSTNVFVGTVAYASPEQLLGETVDARADQYALAATVFELLTGRPPFQGESTASIIGQHLQKMPPRPSTLRPGISPAVDAVFERALAKEPGRRYGSCREFAEELERALNAPDLAKTRKVQDLQTGPNPSKTPTVRPGAPVPGEPAGAPQIRHAQAYPGVNPGHGPSQPPHPAVSGAPAPVAQNVGPANPYAGQPGGAGPGYPSGHSPQPGLTPPGGYPPPYGGAHVPPPKKKSSGLLIGLGALALVLVLAIAGVAIFVAISVSDESGRAAARSTPGTTTSDDPTTATTTTTQDPADRTPDTSPRAVTGPGAVSVGECISVTMQPGSATTVLASRVDCGSAGLNFYTAAKVDNAASCASEQNSTLTFPGSSEKLCLTPNFYEGLCYQVPLTGGSLADYREVPCSSAPAARTVLARVNTRSTSAVSCSAGETRWTFYQPVSIGYCLVEV</sequence>
<gene>
    <name evidence="10" type="primary">pknF_4</name>
    <name evidence="10" type="ORF">NCTC8139_03503</name>
</gene>
<keyword evidence="8" id="KW-0472">Membrane</keyword>
<dbReference type="PANTHER" id="PTHR43289:SF6">
    <property type="entry name" value="SERINE_THREONINE-PROTEIN KINASE NEKL-3"/>
    <property type="match status" value="1"/>
</dbReference>
<dbReference type="GO" id="GO:0005524">
    <property type="term" value="F:ATP binding"/>
    <property type="evidence" value="ECO:0007669"/>
    <property type="project" value="UniProtKB-KW"/>
</dbReference>
<comment type="caution">
    <text evidence="10">The sequence shown here is derived from an EMBL/GenBank/DDBJ whole genome shotgun (WGS) entry which is preliminary data.</text>
</comment>
<dbReference type="Proteomes" id="UP000360750">
    <property type="component" value="Unassembled WGS sequence"/>
</dbReference>
<evidence type="ECO:0000256" key="3">
    <source>
        <dbReference type="ARBA" id="ARBA00022679"/>
    </source>
</evidence>
<dbReference type="PANTHER" id="PTHR43289">
    <property type="entry name" value="MITOGEN-ACTIVATED PROTEIN KINASE KINASE KINASE 20-RELATED"/>
    <property type="match status" value="1"/>
</dbReference>
<dbReference type="SMART" id="SM00220">
    <property type="entry name" value="S_TKc"/>
    <property type="match status" value="1"/>
</dbReference>
<proteinExistence type="predicted"/>
<evidence type="ECO:0000256" key="2">
    <source>
        <dbReference type="ARBA" id="ARBA00022527"/>
    </source>
</evidence>
<evidence type="ECO:0000256" key="7">
    <source>
        <dbReference type="SAM" id="MobiDB-lite"/>
    </source>
</evidence>
<evidence type="ECO:0000256" key="4">
    <source>
        <dbReference type="ARBA" id="ARBA00022741"/>
    </source>
</evidence>
<dbReference type="AlphaFoldDB" id="A0ABD7V727"/>
<dbReference type="InterPro" id="IPR000719">
    <property type="entry name" value="Prot_kinase_dom"/>
</dbReference>
<feature type="compositionally biased region" description="Pro residues" evidence="7">
    <location>
        <begin position="380"/>
        <end position="391"/>
    </location>
</feature>
<dbReference type="Gene3D" id="1.10.510.10">
    <property type="entry name" value="Transferase(Phosphotransferase) domain 1"/>
    <property type="match status" value="1"/>
</dbReference>
<keyword evidence="3 10" id="KW-0808">Transferase</keyword>
<reference evidence="10 11" key="1">
    <citation type="submission" date="2019-02" db="EMBL/GenBank/DDBJ databases">
        <authorList>
            <consortium name="Pathogen Informatics"/>
        </authorList>
    </citation>
    <scope>NUCLEOTIDE SEQUENCE [LARGE SCALE GENOMIC DNA]</scope>
    <source>
        <strain evidence="10 11">3012STDY6756503</strain>
    </source>
</reference>